<dbReference type="Proteomes" id="UP000799779">
    <property type="component" value="Unassembled WGS sequence"/>
</dbReference>
<keyword evidence="6" id="KW-1185">Reference proteome</keyword>
<dbReference type="SUPFAM" id="SSF51905">
    <property type="entry name" value="FAD/NAD(P)-binding domain"/>
    <property type="match status" value="1"/>
</dbReference>
<evidence type="ECO:0000256" key="1">
    <source>
        <dbReference type="ARBA" id="ARBA00010790"/>
    </source>
</evidence>
<dbReference type="OrthoDB" id="269227at2759"/>
<keyword evidence="2" id="KW-0285">Flavoprotein</keyword>
<reference evidence="5" key="1">
    <citation type="journal article" date="2020" name="Stud. Mycol.">
        <title>101 Dothideomycetes genomes: a test case for predicting lifestyles and emergence of pathogens.</title>
        <authorList>
            <person name="Haridas S."/>
            <person name="Albert R."/>
            <person name="Binder M."/>
            <person name="Bloem J."/>
            <person name="Labutti K."/>
            <person name="Salamov A."/>
            <person name="Andreopoulos B."/>
            <person name="Baker S."/>
            <person name="Barry K."/>
            <person name="Bills G."/>
            <person name="Bluhm B."/>
            <person name="Cannon C."/>
            <person name="Castanera R."/>
            <person name="Culley D."/>
            <person name="Daum C."/>
            <person name="Ezra D."/>
            <person name="Gonzalez J."/>
            <person name="Henrissat B."/>
            <person name="Kuo A."/>
            <person name="Liang C."/>
            <person name="Lipzen A."/>
            <person name="Lutzoni F."/>
            <person name="Magnuson J."/>
            <person name="Mondo S."/>
            <person name="Nolan M."/>
            <person name="Ohm R."/>
            <person name="Pangilinan J."/>
            <person name="Park H.-J."/>
            <person name="Ramirez L."/>
            <person name="Alfaro M."/>
            <person name="Sun H."/>
            <person name="Tritt A."/>
            <person name="Yoshinaga Y."/>
            <person name="Zwiers L.-H."/>
            <person name="Turgeon B."/>
            <person name="Goodwin S."/>
            <person name="Spatafora J."/>
            <person name="Crous P."/>
            <person name="Grigoriev I."/>
        </authorList>
    </citation>
    <scope>NUCLEOTIDE SEQUENCE</scope>
    <source>
        <strain evidence="5">CBS 123094</strain>
    </source>
</reference>
<protein>
    <submittedName>
        <fullName evidence="5">GMC oxidoreductase</fullName>
    </submittedName>
</protein>
<name>A0A6A5X355_9PLEO</name>
<evidence type="ECO:0000313" key="6">
    <source>
        <dbReference type="Proteomes" id="UP000799779"/>
    </source>
</evidence>
<dbReference type="Gene3D" id="3.30.560.10">
    <property type="entry name" value="Glucose Oxidase, domain 3"/>
    <property type="match status" value="1"/>
</dbReference>
<dbReference type="InterPro" id="IPR000172">
    <property type="entry name" value="GMC_OxRdtase_N"/>
</dbReference>
<dbReference type="Gene3D" id="3.50.50.60">
    <property type="entry name" value="FAD/NAD(P)-binding domain"/>
    <property type="match status" value="1"/>
</dbReference>
<feature type="domain" description="Glucose-methanol-choline oxidoreductase C-terminal" evidence="4">
    <location>
        <begin position="350"/>
        <end position="492"/>
    </location>
</feature>
<feature type="domain" description="Glucose-methanol-choline oxidoreductase N-terminal" evidence="3">
    <location>
        <begin position="64"/>
        <end position="209"/>
    </location>
</feature>
<dbReference type="Pfam" id="PF00732">
    <property type="entry name" value="GMC_oxred_N"/>
    <property type="match status" value="1"/>
</dbReference>
<sequence>MRWPTRLPGPLACRLRYQKFETYNAPSTILSDKINNKYIDPSLRGTSGPIETSFCEADFAWHQDAWPKTCINAGYPQPCDPRTGSALGGFNQLTTVDPKTVQRSYSASAYYEPNASRSNLSVLTNALVAKIEFDKSGYGNAKATGVQFMVENETYTVRANKEVIVCGGVVKSPQLLELSGIGSSALLQRVGVDILVDNPGVGENLNDHAATAISLAVKDEYPTGEVVIRSPEIAQQAMEAYLTHKTGPFTNAPTTTGFASLAMVDPDLKNPKEHINALVAEYHKANPDKDLAGRAPLLAKQLLDPKEACAQIVFLPLGADASKGDRTAELFIHDAPGNWITLGSSLTRAFSRGSVHIDSSDPKVHPLIDPAYLEHPLDIDIAARSVLHSLTLAEYEPLASKLKRDEGGHVILHPGWKGGPIKDMEVAKELVASNTVTQYHPVGTCAMLPREKGGVVDSELRVYGTTNVRVVDASIFPTHVQGNIVSLVYAVAEKGADLIKGKIANGKNGLNGN</sequence>
<organism evidence="5 6">
    <name type="scientific">Amniculicola lignicola CBS 123094</name>
    <dbReference type="NCBI Taxonomy" id="1392246"/>
    <lineage>
        <taxon>Eukaryota</taxon>
        <taxon>Fungi</taxon>
        <taxon>Dikarya</taxon>
        <taxon>Ascomycota</taxon>
        <taxon>Pezizomycotina</taxon>
        <taxon>Dothideomycetes</taxon>
        <taxon>Pleosporomycetidae</taxon>
        <taxon>Pleosporales</taxon>
        <taxon>Amniculicolaceae</taxon>
        <taxon>Amniculicola</taxon>
    </lineage>
</organism>
<comment type="cofactor">
    <cofactor evidence="2">
        <name>FAD</name>
        <dbReference type="ChEBI" id="CHEBI:57692"/>
    </cofactor>
</comment>
<keyword evidence="2" id="KW-0274">FAD</keyword>
<dbReference type="EMBL" id="ML977557">
    <property type="protein sequence ID" value="KAF2007336.1"/>
    <property type="molecule type" value="Genomic_DNA"/>
</dbReference>
<dbReference type="GO" id="GO:0016614">
    <property type="term" value="F:oxidoreductase activity, acting on CH-OH group of donors"/>
    <property type="evidence" value="ECO:0007669"/>
    <property type="project" value="InterPro"/>
</dbReference>
<dbReference type="PANTHER" id="PTHR11552:SF210">
    <property type="entry name" value="GLUCOSE-METHANOL-CHOLINE OXIDOREDUCTASE N-TERMINAL DOMAIN-CONTAINING PROTEIN-RELATED"/>
    <property type="match status" value="1"/>
</dbReference>
<proteinExistence type="inferred from homology"/>
<evidence type="ECO:0000259" key="3">
    <source>
        <dbReference type="Pfam" id="PF00732"/>
    </source>
</evidence>
<accession>A0A6A5X355</accession>
<feature type="binding site" evidence="2">
    <location>
        <position position="128"/>
    </location>
    <ligand>
        <name>FAD</name>
        <dbReference type="ChEBI" id="CHEBI:57692"/>
    </ligand>
</feature>
<dbReference type="PIRSF" id="PIRSF000137">
    <property type="entry name" value="Alcohol_oxidase"/>
    <property type="match status" value="1"/>
</dbReference>
<dbReference type="GO" id="GO:0050660">
    <property type="term" value="F:flavin adenine dinucleotide binding"/>
    <property type="evidence" value="ECO:0007669"/>
    <property type="project" value="InterPro"/>
</dbReference>
<evidence type="ECO:0000313" key="5">
    <source>
        <dbReference type="EMBL" id="KAF2007336.1"/>
    </source>
</evidence>
<dbReference type="InterPro" id="IPR036188">
    <property type="entry name" value="FAD/NAD-bd_sf"/>
</dbReference>
<dbReference type="Pfam" id="PF05199">
    <property type="entry name" value="GMC_oxred_C"/>
    <property type="match status" value="1"/>
</dbReference>
<dbReference type="InterPro" id="IPR012132">
    <property type="entry name" value="GMC_OxRdtase"/>
</dbReference>
<dbReference type="AlphaFoldDB" id="A0A6A5X355"/>
<dbReference type="InterPro" id="IPR007867">
    <property type="entry name" value="GMC_OxRtase_C"/>
</dbReference>
<dbReference type="PANTHER" id="PTHR11552">
    <property type="entry name" value="GLUCOSE-METHANOL-CHOLINE GMC OXIDOREDUCTASE"/>
    <property type="match status" value="1"/>
</dbReference>
<gene>
    <name evidence="5" type="ORF">P154DRAFT_614731</name>
</gene>
<evidence type="ECO:0000256" key="2">
    <source>
        <dbReference type="PIRSR" id="PIRSR000137-2"/>
    </source>
</evidence>
<evidence type="ECO:0000259" key="4">
    <source>
        <dbReference type="Pfam" id="PF05199"/>
    </source>
</evidence>
<dbReference type="SUPFAM" id="SSF54373">
    <property type="entry name" value="FAD-linked reductases, C-terminal domain"/>
    <property type="match status" value="1"/>
</dbReference>
<comment type="similarity">
    <text evidence="1">Belongs to the GMC oxidoreductase family.</text>
</comment>